<dbReference type="NCBIfam" id="NF006778">
    <property type="entry name" value="PRK09293.1-1"/>
    <property type="match status" value="1"/>
</dbReference>
<feature type="binding site" evidence="12">
    <location>
        <begin position="129"/>
        <end position="132"/>
    </location>
    <ligand>
        <name>substrate</name>
    </ligand>
</feature>
<feature type="binding site" evidence="12">
    <location>
        <position position="126"/>
    </location>
    <ligand>
        <name>Mg(2+)</name>
        <dbReference type="ChEBI" id="CHEBI:18420"/>
        <label>2</label>
    </ligand>
</feature>
<comment type="pathway">
    <text evidence="2">Carbohydrate biosynthesis; Calvin cycle.</text>
</comment>
<evidence type="ECO:0000259" key="14">
    <source>
        <dbReference type="Pfam" id="PF00316"/>
    </source>
</evidence>
<evidence type="ECO:0000313" key="17">
    <source>
        <dbReference type="Proteomes" id="UP000034883"/>
    </source>
</evidence>
<dbReference type="EMBL" id="CP011125">
    <property type="protein sequence ID" value="AKF09809.1"/>
    <property type="molecule type" value="Genomic_DNA"/>
</dbReference>
<comment type="catalytic activity">
    <reaction evidence="1 12">
        <text>beta-D-fructose 1,6-bisphosphate + H2O = beta-D-fructose 6-phosphate + phosphate</text>
        <dbReference type="Rhea" id="RHEA:11064"/>
        <dbReference type="ChEBI" id="CHEBI:15377"/>
        <dbReference type="ChEBI" id="CHEBI:32966"/>
        <dbReference type="ChEBI" id="CHEBI:43474"/>
        <dbReference type="ChEBI" id="CHEBI:57634"/>
        <dbReference type="EC" id="3.1.3.11"/>
    </reaction>
</comment>
<dbReference type="FunFam" id="3.40.190.80:FF:000001">
    <property type="entry name" value="Fructose-1,6-bisphosphatase class 1"/>
    <property type="match status" value="1"/>
</dbReference>
<comment type="caution">
    <text evidence="12">Lacks conserved residue(s) required for the propagation of feature annotation.</text>
</comment>
<feature type="domain" description="Fructose-1-6-bisphosphatase class 1 C-terminal" evidence="15">
    <location>
        <begin position="211"/>
        <end position="340"/>
    </location>
</feature>
<keyword evidence="17" id="KW-1185">Reference proteome</keyword>
<feature type="binding site" evidence="12">
    <location>
        <position position="128"/>
    </location>
    <ligand>
        <name>Mg(2+)</name>
        <dbReference type="ChEBI" id="CHEBI:18420"/>
        <label>1</label>
    </ligand>
</feature>
<dbReference type="KEGG" id="samy:DB32_006958"/>
<comment type="subcellular location">
    <subcellularLocation>
        <location evidence="12">Cytoplasm</location>
    </subcellularLocation>
</comment>
<dbReference type="GO" id="GO:0005986">
    <property type="term" value="P:sucrose biosynthetic process"/>
    <property type="evidence" value="ECO:0007669"/>
    <property type="project" value="TreeGrafter"/>
</dbReference>
<evidence type="ECO:0000256" key="6">
    <source>
        <dbReference type="ARBA" id="ARBA00022723"/>
    </source>
</evidence>
<evidence type="ECO:0000256" key="2">
    <source>
        <dbReference type="ARBA" id="ARBA00005215"/>
    </source>
</evidence>
<keyword evidence="7 12" id="KW-0378">Hydrolase</keyword>
<dbReference type="OrthoDB" id="9806756at2"/>
<evidence type="ECO:0000256" key="11">
    <source>
        <dbReference type="ARBA" id="ARBA00081210"/>
    </source>
</evidence>
<dbReference type="GO" id="GO:0005829">
    <property type="term" value="C:cytosol"/>
    <property type="evidence" value="ECO:0007669"/>
    <property type="project" value="TreeGrafter"/>
</dbReference>
<dbReference type="AlphaFoldDB" id="A0A0F6SH46"/>
<dbReference type="InterPro" id="IPR033391">
    <property type="entry name" value="FBPase_N"/>
</dbReference>
<dbReference type="Gene3D" id="3.40.190.80">
    <property type="match status" value="1"/>
</dbReference>
<feature type="binding site" evidence="12">
    <location>
        <position position="104"/>
    </location>
    <ligand>
        <name>Mg(2+)</name>
        <dbReference type="ChEBI" id="CHEBI:18420"/>
        <label>1</label>
    </ligand>
</feature>
<evidence type="ECO:0000256" key="10">
    <source>
        <dbReference type="ARBA" id="ARBA00072069"/>
    </source>
</evidence>
<feature type="binding site" evidence="12">
    <location>
        <position position="129"/>
    </location>
    <ligand>
        <name>Mg(2+)</name>
        <dbReference type="ChEBI" id="CHEBI:18420"/>
        <label>2</label>
    </ligand>
</feature>
<feature type="binding site" evidence="12">
    <location>
        <position position="254"/>
    </location>
    <ligand>
        <name>substrate</name>
    </ligand>
</feature>
<dbReference type="PROSITE" id="PS00124">
    <property type="entry name" value="FBPASE"/>
    <property type="match status" value="1"/>
</dbReference>
<dbReference type="PRINTS" id="PR00115">
    <property type="entry name" value="F16BPHPHTASE"/>
</dbReference>
<protein>
    <recommendedName>
        <fullName evidence="10 12">Fructose-1,6-bisphosphatase class 1</fullName>
        <shortName evidence="12">FBPase class 1</shortName>
        <ecNumber evidence="4 12">3.1.3.11</ecNumber>
    </recommendedName>
    <alternativeName>
        <fullName evidence="11 12">D-fructose-1,6-bisphosphate 1-phosphohydrolase class 1</fullName>
    </alternativeName>
</protein>
<evidence type="ECO:0000256" key="12">
    <source>
        <dbReference type="HAMAP-Rule" id="MF_01855"/>
    </source>
</evidence>
<dbReference type="InterPro" id="IPR044015">
    <property type="entry name" value="FBPase_C_dom"/>
</dbReference>
<dbReference type="NCBIfam" id="NF006779">
    <property type="entry name" value="PRK09293.1-3"/>
    <property type="match status" value="1"/>
</dbReference>
<feature type="domain" description="Fructose-1-6-bisphosphatase class I N-terminal" evidence="14">
    <location>
        <begin position="18"/>
        <end position="207"/>
    </location>
</feature>
<evidence type="ECO:0000256" key="4">
    <source>
        <dbReference type="ARBA" id="ARBA00013093"/>
    </source>
</evidence>
<dbReference type="PIRSF" id="PIRSF000904">
    <property type="entry name" value="FBPtase_SBPase"/>
    <property type="match status" value="1"/>
</dbReference>
<sequence length="346" mass="36970">MSTNQSVGPSSGDELGWTLDRHILERQRRTPGASGDFTGLFQAIALAGRVIASKVAKAGLADVLGATGAVNVQGETVQKLDELANKILVRCVEAGGHVCVMASEEDETTIPVPPQYPQGKYVLMFDPLDGSSNIDVNVSIGTIFSIHRRVTASGPGTAQDCLQAGHKQVAAGYIIYGSSTMLVYTTGDGVHGFTLDPLVGEFFLSHENLRMPTRGNTYSINEGNRSKWTPGVTEWIDTLKSDKAPGGKPYGMRYVGSLVADFHRTLLRGGVFAYPGDRKAPEGKLRLLYECSPMAFIAEAAGGAASTGTQRVLDVEPTALHQRVPLFIGSKEDVADAERFVAKDAR</sequence>
<comment type="cofactor">
    <cofactor evidence="12">
        <name>Mg(2+)</name>
        <dbReference type="ChEBI" id="CHEBI:18420"/>
    </cofactor>
    <text evidence="12">Binds 2 magnesium ions per subunit.</text>
</comment>
<dbReference type="RefSeq" id="WP_053236821.1">
    <property type="nucleotide sequence ID" value="NZ_CP011125.1"/>
</dbReference>
<comment type="similarity">
    <text evidence="3 12 13">Belongs to the FBPase class 1 family.</text>
</comment>
<evidence type="ECO:0000256" key="5">
    <source>
        <dbReference type="ARBA" id="ARBA00022490"/>
    </source>
</evidence>
<feature type="binding site" evidence="12">
    <location>
        <position position="221"/>
    </location>
    <ligand>
        <name>substrate</name>
    </ligand>
</feature>
<feature type="binding site" evidence="12">
    <location>
        <position position="126"/>
    </location>
    <ligand>
        <name>Mg(2+)</name>
        <dbReference type="ChEBI" id="CHEBI:18420"/>
        <label>1</label>
    </ligand>
</feature>
<organism evidence="16 17">
    <name type="scientific">Sandaracinus amylolyticus</name>
    <dbReference type="NCBI Taxonomy" id="927083"/>
    <lineage>
        <taxon>Bacteria</taxon>
        <taxon>Pseudomonadati</taxon>
        <taxon>Myxococcota</taxon>
        <taxon>Polyangia</taxon>
        <taxon>Polyangiales</taxon>
        <taxon>Sandaracinaceae</taxon>
        <taxon>Sandaracinus</taxon>
    </lineage>
</organism>
<dbReference type="GO" id="GO:0006002">
    <property type="term" value="P:fructose 6-phosphate metabolic process"/>
    <property type="evidence" value="ECO:0007669"/>
    <property type="project" value="TreeGrafter"/>
</dbReference>
<keyword evidence="9 12" id="KW-0119">Carbohydrate metabolism</keyword>
<dbReference type="Proteomes" id="UP000034883">
    <property type="component" value="Chromosome"/>
</dbReference>
<dbReference type="EC" id="3.1.3.11" evidence="4 12"/>
<proteinExistence type="inferred from homology"/>
<accession>A0A0F6SH46</accession>
<dbReference type="GO" id="GO:0030388">
    <property type="term" value="P:fructose 1,6-bisphosphate metabolic process"/>
    <property type="evidence" value="ECO:0007669"/>
    <property type="project" value="TreeGrafter"/>
</dbReference>
<dbReference type="STRING" id="927083.DB32_006958"/>
<dbReference type="GO" id="GO:0006000">
    <property type="term" value="P:fructose metabolic process"/>
    <property type="evidence" value="ECO:0007669"/>
    <property type="project" value="TreeGrafter"/>
</dbReference>
<name>A0A0F6SH46_9BACT</name>
<feature type="binding site" evidence="12">
    <location>
        <position position="290"/>
    </location>
    <ligand>
        <name>Mg(2+)</name>
        <dbReference type="ChEBI" id="CHEBI:18420"/>
        <label>2</label>
    </ligand>
</feature>
<evidence type="ECO:0000256" key="3">
    <source>
        <dbReference type="ARBA" id="ARBA00010941"/>
    </source>
</evidence>
<reference evidence="16 17" key="1">
    <citation type="submission" date="2015-03" db="EMBL/GenBank/DDBJ databases">
        <title>Genome assembly of Sandaracinus amylolyticus DSM 53668.</title>
        <authorList>
            <person name="Sharma G."/>
            <person name="Subramanian S."/>
        </authorList>
    </citation>
    <scope>NUCLEOTIDE SEQUENCE [LARGE SCALE GENOMIC DNA]</scope>
    <source>
        <strain evidence="16 17">DSM 53668</strain>
    </source>
</reference>
<keyword evidence="6 12" id="KW-0479">Metal-binding</keyword>
<feature type="binding site" evidence="12">
    <location>
        <position position="284"/>
    </location>
    <ligand>
        <name>substrate</name>
    </ligand>
</feature>
<comment type="subunit">
    <text evidence="12">Homotetramer.</text>
</comment>
<dbReference type="HAMAP" id="MF_01855">
    <property type="entry name" value="FBPase_class1"/>
    <property type="match status" value="1"/>
</dbReference>
<keyword evidence="5 12" id="KW-0963">Cytoplasm</keyword>
<dbReference type="PANTHER" id="PTHR11556">
    <property type="entry name" value="FRUCTOSE-1,6-BISPHOSPHATASE-RELATED"/>
    <property type="match status" value="1"/>
</dbReference>
<gene>
    <name evidence="12" type="primary">fbp</name>
    <name evidence="16" type="ORF">DB32_006958</name>
</gene>
<dbReference type="Gene3D" id="3.30.540.10">
    <property type="entry name" value="Fructose-1,6-Bisphosphatase, subunit A, domain 1"/>
    <property type="match status" value="1"/>
</dbReference>
<dbReference type="InterPro" id="IPR000146">
    <property type="entry name" value="FBPase_class-1"/>
</dbReference>
<dbReference type="GO" id="GO:0000287">
    <property type="term" value="F:magnesium ion binding"/>
    <property type="evidence" value="ECO:0007669"/>
    <property type="project" value="UniProtKB-UniRule"/>
</dbReference>
<dbReference type="FunFam" id="3.30.540.10:FF:000002">
    <property type="entry name" value="Fructose-1,6-bisphosphatase class 1"/>
    <property type="match status" value="1"/>
</dbReference>
<evidence type="ECO:0000256" key="1">
    <source>
        <dbReference type="ARBA" id="ARBA00001273"/>
    </source>
</evidence>
<evidence type="ECO:0000256" key="9">
    <source>
        <dbReference type="ARBA" id="ARBA00023277"/>
    </source>
</evidence>
<evidence type="ECO:0000256" key="13">
    <source>
        <dbReference type="RuleBase" id="RU000508"/>
    </source>
</evidence>
<dbReference type="GO" id="GO:0042132">
    <property type="term" value="F:fructose 1,6-bisphosphate 1-phosphatase activity"/>
    <property type="evidence" value="ECO:0007669"/>
    <property type="project" value="UniProtKB-UniRule"/>
</dbReference>
<dbReference type="PIRSF" id="PIRSF500210">
    <property type="entry name" value="FBPtase"/>
    <property type="match status" value="1"/>
</dbReference>
<evidence type="ECO:0000259" key="15">
    <source>
        <dbReference type="Pfam" id="PF18913"/>
    </source>
</evidence>
<dbReference type="CDD" id="cd00354">
    <property type="entry name" value="FBPase"/>
    <property type="match status" value="1"/>
</dbReference>
<evidence type="ECO:0000256" key="7">
    <source>
        <dbReference type="ARBA" id="ARBA00022801"/>
    </source>
</evidence>
<dbReference type="Pfam" id="PF18913">
    <property type="entry name" value="FBPase_C"/>
    <property type="match status" value="1"/>
</dbReference>
<dbReference type="GO" id="GO:0006094">
    <property type="term" value="P:gluconeogenesis"/>
    <property type="evidence" value="ECO:0007669"/>
    <property type="project" value="UniProtKB-UniRule"/>
</dbReference>
<dbReference type="InterPro" id="IPR028343">
    <property type="entry name" value="FBPtase"/>
</dbReference>
<dbReference type="SUPFAM" id="SSF56655">
    <property type="entry name" value="Carbohydrate phosphatase"/>
    <property type="match status" value="1"/>
</dbReference>
<evidence type="ECO:0000256" key="8">
    <source>
        <dbReference type="ARBA" id="ARBA00022842"/>
    </source>
</evidence>
<dbReference type="Pfam" id="PF00316">
    <property type="entry name" value="FBPase"/>
    <property type="match status" value="1"/>
</dbReference>
<evidence type="ECO:0000313" key="16">
    <source>
        <dbReference type="EMBL" id="AKF09809.1"/>
    </source>
</evidence>
<dbReference type="PANTHER" id="PTHR11556:SF35">
    <property type="entry name" value="SEDOHEPTULOSE-1,7-BISPHOSPHATASE, CHLOROPLASTIC"/>
    <property type="match status" value="1"/>
</dbReference>
<keyword evidence="8 12" id="KW-0460">Magnesium</keyword>
<dbReference type="InterPro" id="IPR020548">
    <property type="entry name" value="Fructose_bisphosphatase_AS"/>
</dbReference>